<dbReference type="Gene3D" id="3.90.850.10">
    <property type="entry name" value="Fumarylacetoacetase-like, C-terminal domain"/>
    <property type="match status" value="1"/>
</dbReference>
<name>A0A7X1FUY2_9SPHN</name>
<keyword evidence="1" id="KW-0732">Signal</keyword>
<dbReference type="RefSeq" id="WP_185665744.1">
    <property type="nucleotide sequence ID" value="NZ_JACLAW010000020.1"/>
</dbReference>
<feature type="signal peptide" evidence="1">
    <location>
        <begin position="1"/>
        <end position="26"/>
    </location>
</feature>
<evidence type="ECO:0000313" key="3">
    <source>
        <dbReference type="Proteomes" id="UP000566813"/>
    </source>
</evidence>
<dbReference type="AlphaFoldDB" id="A0A7X1FUY2"/>
<gene>
    <name evidence="2" type="ORF">H7F51_18170</name>
</gene>
<protein>
    <recommendedName>
        <fullName evidence="4">2-keto-4-pentenoate hydratase</fullName>
    </recommendedName>
</protein>
<feature type="chain" id="PRO_5030702853" description="2-keto-4-pentenoate hydratase" evidence="1">
    <location>
        <begin position="27"/>
        <end position="291"/>
    </location>
</feature>
<dbReference type="GO" id="GO:0008684">
    <property type="term" value="F:2-oxopent-4-enoate hydratase activity"/>
    <property type="evidence" value="ECO:0007669"/>
    <property type="project" value="TreeGrafter"/>
</dbReference>
<dbReference type="PROSITE" id="PS51257">
    <property type="entry name" value="PROKAR_LIPOPROTEIN"/>
    <property type="match status" value="1"/>
</dbReference>
<keyword evidence="3" id="KW-1185">Reference proteome</keyword>
<evidence type="ECO:0000313" key="2">
    <source>
        <dbReference type="EMBL" id="MBC2667448.1"/>
    </source>
</evidence>
<sequence>MTRMGRYLPGVGLAAVQLLLASCTTASPQGGAYLRGFEAAESAGRPFAPITDSLPYADQAEAYRLQARLVARRVARGDKVAGYKGGLMSEASMRGRNVGEPLVGVLFASGRAASGDTVSLCGYRKASFEQKLGFVFARSVATLPADPAALAGAVGQVVPVVDLPDIAYRDPDHYGAVDMVAANISAARYVRGAAAAPAGTDLNGLKVSMTRDGQPLTSGFGRESMGEQWGSLHTAVRLILRSGRRIKAGDLVITGKIGDRGWLPPGDYRSDYGPLGVVAFRVAPCMSALAH</sequence>
<evidence type="ECO:0000256" key="1">
    <source>
        <dbReference type="SAM" id="SignalP"/>
    </source>
</evidence>
<dbReference type="SUPFAM" id="SSF56529">
    <property type="entry name" value="FAH"/>
    <property type="match status" value="1"/>
</dbReference>
<accession>A0A7X1FUY2</accession>
<dbReference type="PANTHER" id="PTHR30143:SF0">
    <property type="entry name" value="2-KETO-4-PENTENOATE HYDRATASE"/>
    <property type="match status" value="1"/>
</dbReference>
<organism evidence="2 3">
    <name type="scientific">Novosphingobium flavum</name>
    <dbReference type="NCBI Taxonomy" id="1778672"/>
    <lineage>
        <taxon>Bacteria</taxon>
        <taxon>Pseudomonadati</taxon>
        <taxon>Pseudomonadota</taxon>
        <taxon>Alphaproteobacteria</taxon>
        <taxon>Sphingomonadales</taxon>
        <taxon>Sphingomonadaceae</taxon>
        <taxon>Novosphingobium</taxon>
    </lineage>
</organism>
<reference evidence="2 3" key="1">
    <citation type="submission" date="2020-08" db="EMBL/GenBank/DDBJ databases">
        <title>The genome sequence of type strain Novosphingobium flavum NBRC 111647.</title>
        <authorList>
            <person name="Liu Y."/>
        </authorList>
    </citation>
    <scope>NUCLEOTIDE SEQUENCE [LARGE SCALE GENOMIC DNA]</scope>
    <source>
        <strain evidence="2 3">NBRC 111647</strain>
    </source>
</reference>
<evidence type="ECO:0008006" key="4">
    <source>
        <dbReference type="Google" id="ProtNLM"/>
    </source>
</evidence>
<dbReference type="InterPro" id="IPR036663">
    <property type="entry name" value="Fumarylacetoacetase_C_sf"/>
</dbReference>
<dbReference type="Proteomes" id="UP000566813">
    <property type="component" value="Unassembled WGS sequence"/>
</dbReference>
<dbReference type="EMBL" id="JACLAW010000020">
    <property type="protein sequence ID" value="MBC2667448.1"/>
    <property type="molecule type" value="Genomic_DNA"/>
</dbReference>
<dbReference type="InterPro" id="IPR050772">
    <property type="entry name" value="Hydratase-Decarb/MhpD_sf"/>
</dbReference>
<dbReference type="PANTHER" id="PTHR30143">
    <property type="entry name" value="ACID HYDRATASE"/>
    <property type="match status" value="1"/>
</dbReference>
<comment type="caution">
    <text evidence="2">The sequence shown here is derived from an EMBL/GenBank/DDBJ whole genome shotgun (WGS) entry which is preliminary data.</text>
</comment>
<dbReference type="GO" id="GO:0005737">
    <property type="term" value="C:cytoplasm"/>
    <property type="evidence" value="ECO:0007669"/>
    <property type="project" value="TreeGrafter"/>
</dbReference>
<proteinExistence type="predicted"/>